<reference evidence="7" key="1">
    <citation type="journal article" date="2017" name="Nat. Commun.">
        <title>The asparagus genome sheds light on the origin and evolution of a young Y chromosome.</title>
        <authorList>
            <person name="Harkess A."/>
            <person name="Zhou J."/>
            <person name="Xu C."/>
            <person name="Bowers J.E."/>
            <person name="Van der Hulst R."/>
            <person name="Ayyampalayam S."/>
            <person name="Mercati F."/>
            <person name="Riccardi P."/>
            <person name="McKain M.R."/>
            <person name="Kakrana A."/>
            <person name="Tang H."/>
            <person name="Ray J."/>
            <person name="Groenendijk J."/>
            <person name="Arikit S."/>
            <person name="Mathioni S.M."/>
            <person name="Nakano M."/>
            <person name="Shan H."/>
            <person name="Telgmann-Rauber A."/>
            <person name="Kanno A."/>
            <person name="Yue Z."/>
            <person name="Chen H."/>
            <person name="Li W."/>
            <person name="Chen Y."/>
            <person name="Xu X."/>
            <person name="Zhang Y."/>
            <person name="Luo S."/>
            <person name="Chen H."/>
            <person name="Gao J."/>
            <person name="Mao Z."/>
            <person name="Pires J.C."/>
            <person name="Luo M."/>
            <person name="Kudrna D."/>
            <person name="Wing R.A."/>
            <person name="Meyers B.C."/>
            <person name="Yi K."/>
            <person name="Kong H."/>
            <person name="Lavrijsen P."/>
            <person name="Sunseri F."/>
            <person name="Falavigna A."/>
            <person name="Ye Y."/>
            <person name="Leebens-Mack J.H."/>
            <person name="Chen G."/>
        </authorList>
    </citation>
    <scope>NUCLEOTIDE SEQUENCE [LARGE SCALE GENOMIC DNA]</scope>
    <source>
        <strain evidence="7">cv. DH0086</strain>
    </source>
</reference>
<dbReference type="OMA" id="HVANIRI"/>
<dbReference type="PANTHER" id="PTHR46056">
    <property type="entry name" value="LONG-CHAIN-ALCOHOL OXIDASE"/>
    <property type="match status" value="1"/>
</dbReference>
<evidence type="ECO:0000259" key="5">
    <source>
        <dbReference type="Pfam" id="PF00732"/>
    </source>
</evidence>
<dbReference type="InterPro" id="IPR000172">
    <property type="entry name" value="GMC_OxRdtase_N"/>
</dbReference>
<dbReference type="AlphaFoldDB" id="A0A5P1F330"/>
<name>A0A5P1F330_ASPOF</name>
<dbReference type="Gene3D" id="3.50.50.60">
    <property type="entry name" value="FAD/NAD(P)-binding domain"/>
    <property type="match status" value="1"/>
</dbReference>
<evidence type="ECO:0000256" key="3">
    <source>
        <dbReference type="ARBA" id="ARBA00022827"/>
    </source>
</evidence>
<comment type="similarity">
    <text evidence="1">Belongs to the GMC oxidoreductase family.</text>
</comment>
<accession>A0A5P1F330</accession>
<evidence type="ECO:0000313" key="6">
    <source>
        <dbReference type="EMBL" id="ONK72768.1"/>
    </source>
</evidence>
<keyword evidence="3" id="KW-0274">FAD</keyword>
<dbReference type="EMBL" id="CM007384">
    <property type="protein sequence ID" value="ONK72768.1"/>
    <property type="molecule type" value="Genomic_DNA"/>
</dbReference>
<sequence>MYEYNGLLASDDTGVVILTASTVGGGSAINWAASIRTPDHVISEWRNECGVELFGSDAYAQALDCVCERMGVQNEVDEDNLNNSVLRRGCQELGYPVKNNGVVLPGCTATKILYSDMKRKRNVATGVAFEYENGWSGKKETCIVESKVTVVACGALRTPVLLKNSGLKNPNIGKNLHLHPVVMVWGHFPTENKNSYEGGIMTAMSPVVYKSAASGYGAIIQTPHLHPGMFSALTPWTSSLDFKNRMTKFANTAHIFALARDKSCGSIDSSGSITYKMNGFDEENLKRGIEKMLRIVTAAGAKGRRR</sequence>
<dbReference type="SUPFAM" id="SSF51905">
    <property type="entry name" value="FAD/NAD(P)-binding domain"/>
    <property type="match status" value="1"/>
</dbReference>
<dbReference type="Gramene" id="ONK72768">
    <property type="protein sequence ID" value="ONK72768"/>
    <property type="gene ID" value="A4U43_C04F22960"/>
</dbReference>
<keyword evidence="4" id="KW-0560">Oxidoreductase</keyword>
<feature type="domain" description="Glucose-methanol-choline oxidoreductase N-terminal" evidence="5">
    <location>
        <begin position="1"/>
        <end position="98"/>
    </location>
</feature>
<evidence type="ECO:0000313" key="7">
    <source>
        <dbReference type="Proteomes" id="UP000243459"/>
    </source>
</evidence>
<gene>
    <name evidence="6" type="ORF">A4U43_C04F22960</name>
</gene>
<dbReference type="Proteomes" id="UP000243459">
    <property type="component" value="Chromosome 4"/>
</dbReference>
<evidence type="ECO:0000256" key="2">
    <source>
        <dbReference type="ARBA" id="ARBA00022630"/>
    </source>
</evidence>
<dbReference type="InterPro" id="IPR036188">
    <property type="entry name" value="FAD/NAD-bd_sf"/>
</dbReference>
<evidence type="ECO:0000256" key="1">
    <source>
        <dbReference type="ARBA" id="ARBA00010790"/>
    </source>
</evidence>
<protein>
    <recommendedName>
        <fullName evidence="5">Glucose-methanol-choline oxidoreductase N-terminal domain-containing protein</fullName>
    </recommendedName>
</protein>
<proteinExistence type="inferred from homology"/>
<keyword evidence="7" id="KW-1185">Reference proteome</keyword>
<evidence type="ECO:0000256" key="4">
    <source>
        <dbReference type="ARBA" id="ARBA00023002"/>
    </source>
</evidence>
<organism evidence="6 7">
    <name type="scientific">Asparagus officinalis</name>
    <name type="common">Garden asparagus</name>
    <dbReference type="NCBI Taxonomy" id="4686"/>
    <lineage>
        <taxon>Eukaryota</taxon>
        <taxon>Viridiplantae</taxon>
        <taxon>Streptophyta</taxon>
        <taxon>Embryophyta</taxon>
        <taxon>Tracheophyta</taxon>
        <taxon>Spermatophyta</taxon>
        <taxon>Magnoliopsida</taxon>
        <taxon>Liliopsida</taxon>
        <taxon>Asparagales</taxon>
        <taxon>Asparagaceae</taxon>
        <taxon>Asparagoideae</taxon>
        <taxon>Asparagus</taxon>
    </lineage>
</organism>
<dbReference type="GO" id="GO:0016614">
    <property type="term" value="F:oxidoreductase activity, acting on CH-OH group of donors"/>
    <property type="evidence" value="ECO:0007669"/>
    <property type="project" value="InterPro"/>
</dbReference>
<dbReference type="GO" id="GO:0050660">
    <property type="term" value="F:flavin adenine dinucleotide binding"/>
    <property type="evidence" value="ECO:0007669"/>
    <property type="project" value="InterPro"/>
</dbReference>
<dbReference type="Pfam" id="PF00732">
    <property type="entry name" value="GMC_oxred_N"/>
    <property type="match status" value="1"/>
</dbReference>
<keyword evidence="2" id="KW-0285">Flavoprotein</keyword>
<dbReference type="PANTHER" id="PTHR46056:SF4">
    <property type="entry name" value="LONG-CHAIN-ALCOHOL OXIDASE FAO4A"/>
    <property type="match status" value="1"/>
</dbReference>